<feature type="region of interest" description="Disordered" evidence="1">
    <location>
        <begin position="409"/>
        <end position="458"/>
    </location>
</feature>
<evidence type="ECO:0000259" key="2">
    <source>
        <dbReference type="Pfam" id="PF01935"/>
    </source>
</evidence>
<dbReference type="Pfam" id="PF01935">
    <property type="entry name" value="DUF87"/>
    <property type="match status" value="1"/>
</dbReference>
<dbReference type="PANTHER" id="PTHR42957:SF1">
    <property type="entry name" value="HELICASE MJ1565-RELATED"/>
    <property type="match status" value="1"/>
</dbReference>
<dbReference type="Gene3D" id="3.40.50.300">
    <property type="entry name" value="P-loop containing nucleotide triphosphate hydrolases"/>
    <property type="match status" value="2"/>
</dbReference>
<feature type="domain" description="Helicase HerA central" evidence="2">
    <location>
        <begin position="6"/>
        <end position="82"/>
    </location>
</feature>
<proteinExistence type="predicted"/>
<gene>
    <name evidence="4" type="ORF">DRH29_00190</name>
</gene>
<dbReference type="InterPro" id="IPR002789">
    <property type="entry name" value="HerA_central"/>
</dbReference>
<name>A0A420ZE05_UNCK3</name>
<dbReference type="InterPro" id="IPR008571">
    <property type="entry name" value="HerA-like"/>
</dbReference>
<sequence>MKDRYRHIYIIGKSGVGKSVLLENMTLDDVRERRGVGVVDPHGEYVDYVLDRIPSYRVNDVILFDLGDREYPIGFNVLEVSNDNQKPIVASGVVGVFKKIFGDSWGPRLEYWLSSAILALLDYPNATLMMVPRLYTDKAFRSEVLEYVKDPVIKARWINEFNRLDQRQVNETISPILNKVGQFLSSSIIRNIVGQPKSAINMRAAMDEGKILLIKLTKGAIGEDNMALIGSLIITQIQLAAMSRSDIKDPEKRRPFFLYVDEFQNFATDSFATILSEARKYKLSLAMANQFMAQLSDTVRDAILGNVGTLLSFRVGGTDAAVLVKEFAPVFDEQDLVNLDLYKIYLKLSIDGLTANAFSATTLPPTTETTNNREKIIRLSRERYAKKASFVESKISKFNIALEGAPPSAAPYRDISRSGRTISRAPARGGQRTPTGSVPVDAERRDGKPKRSGGAGSILRNLISRIERKREKPFDEEQRSDVAKTLIDDLKDEGGSIKEALEKAKQRKAEEQRQLNELKPDQIIDIEPPDDAEDEEDR</sequence>
<dbReference type="Pfam" id="PF12696">
    <property type="entry name" value="TraG-D_C"/>
    <property type="match status" value="1"/>
</dbReference>
<dbReference type="SUPFAM" id="SSF52540">
    <property type="entry name" value="P-loop containing nucleoside triphosphate hydrolases"/>
    <property type="match status" value="1"/>
</dbReference>
<comment type="caution">
    <text evidence="4">The sequence shown here is derived from an EMBL/GenBank/DDBJ whole genome shotgun (WGS) entry which is preliminary data.</text>
</comment>
<feature type="compositionally biased region" description="Acidic residues" evidence="1">
    <location>
        <begin position="527"/>
        <end position="538"/>
    </location>
</feature>
<feature type="region of interest" description="Disordered" evidence="1">
    <location>
        <begin position="502"/>
        <end position="538"/>
    </location>
</feature>
<reference evidence="4 5" key="1">
    <citation type="submission" date="2018-06" db="EMBL/GenBank/DDBJ databases">
        <title>Extensive metabolic versatility and redundancy in microbially diverse, dynamic hydrothermal sediments.</title>
        <authorList>
            <person name="Dombrowski N."/>
            <person name="Teske A."/>
            <person name="Baker B.J."/>
        </authorList>
    </citation>
    <scope>NUCLEOTIDE SEQUENCE [LARGE SCALE GENOMIC DNA]</scope>
    <source>
        <strain evidence="4">B79_G16</strain>
    </source>
</reference>
<evidence type="ECO:0000313" key="4">
    <source>
        <dbReference type="EMBL" id="RLC37939.1"/>
    </source>
</evidence>
<feature type="compositionally biased region" description="Basic and acidic residues" evidence="1">
    <location>
        <begin position="502"/>
        <end position="522"/>
    </location>
</feature>
<dbReference type="InterPro" id="IPR032689">
    <property type="entry name" value="TraG-D_C"/>
</dbReference>
<evidence type="ECO:0000313" key="5">
    <source>
        <dbReference type="Proteomes" id="UP000281261"/>
    </source>
</evidence>
<accession>A0A420ZE05</accession>
<evidence type="ECO:0000259" key="3">
    <source>
        <dbReference type="Pfam" id="PF12696"/>
    </source>
</evidence>
<dbReference type="Proteomes" id="UP000281261">
    <property type="component" value="Unassembled WGS sequence"/>
</dbReference>
<feature type="domain" description="TraD/TraG TraM recognition site" evidence="3">
    <location>
        <begin position="256"/>
        <end position="317"/>
    </location>
</feature>
<dbReference type="EMBL" id="QMNG01000001">
    <property type="protein sequence ID" value="RLC37939.1"/>
    <property type="molecule type" value="Genomic_DNA"/>
</dbReference>
<dbReference type="InterPro" id="IPR027417">
    <property type="entry name" value="P-loop_NTPase"/>
</dbReference>
<evidence type="ECO:0000256" key="1">
    <source>
        <dbReference type="SAM" id="MobiDB-lite"/>
    </source>
</evidence>
<dbReference type="CDD" id="cd01127">
    <property type="entry name" value="TrwB_TraG_TraD_VirD4"/>
    <property type="match status" value="1"/>
</dbReference>
<evidence type="ECO:0008006" key="6">
    <source>
        <dbReference type="Google" id="ProtNLM"/>
    </source>
</evidence>
<protein>
    <recommendedName>
        <fullName evidence="6">Type IV secretion system coupling protein TraD DNA-binding domain-containing protein</fullName>
    </recommendedName>
</protein>
<organism evidence="4 5">
    <name type="scientific">candidate division Kazan bacterium</name>
    <dbReference type="NCBI Taxonomy" id="2202143"/>
    <lineage>
        <taxon>Bacteria</taxon>
        <taxon>Bacteria division Kazan-3B-28</taxon>
    </lineage>
</organism>
<dbReference type="AlphaFoldDB" id="A0A420ZE05"/>
<dbReference type="PANTHER" id="PTHR42957">
    <property type="entry name" value="HELICASE MJ1565-RELATED"/>
    <property type="match status" value="1"/>
</dbReference>